<reference evidence="10" key="2">
    <citation type="submission" date="2025-08" db="UniProtKB">
        <authorList>
            <consortium name="RefSeq"/>
        </authorList>
    </citation>
    <scope>IDENTIFICATION</scope>
</reference>
<dbReference type="InterPro" id="IPR019742">
    <property type="entry name" value="MacrogloblnA2_CS"/>
</dbReference>
<dbReference type="Pfam" id="PF01835">
    <property type="entry name" value="MG2"/>
    <property type="match status" value="1"/>
</dbReference>
<dbReference type="Pfam" id="PF00207">
    <property type="entry name" value="A2M"/>
    <property type="match status" value="1"/>
</dbReference>
<dbReference type="InterPro" id="IPR047565">
    <property type="entry name" value="Alpha-macroglob_thiol-ester_cl"/>
</dbReference>
<dbReference type="Gene3D" id="1.50.10.20">
    <property type="match status" value="1"/>
</dbReference>
<dbReference type="Gene3D" id="1.20.91.20">
    <property type="entry name" value="Anaphylotoxins (complement system)"/>
    <property type="match status" value="1"/>
</dbReference>
<dbReference type="InterPro" id="IPR001840">
    <property type="entry name" value="Anaphylatoxn_comp_syst_dom"/>
</dbReference>
<evidence type="ECO:0000256" key="2">
    <source>
        <dbReference type="ARBA" id="ARBA00022525"/>
    </source>
</evidence>
<feature type="domain" description="Anaphylatoxin-like" evidence="7">
    <location>
        <begin position="683"/>
        <end position="718"/>
    </location>
</feature>
<dbReference type="SUPFAM" id="SSF50242">
    <property type="entry name" value="TIMP-like"/>
    <property type="match status" value="1"/>
</dbReference>
<dbReference type="InterPro" id="IPR040839">
    <property type="entry name" value="MG4"/>
</dbReference>
<dbReference type="Pfam" id="PF01759">
    <property type="entry name" value="NTR"/>
    <property type="match status" value="1"/>
</dbReference>
<dbReference type="InterPro" id="IPR041425">
    <property type="entry name" value="C3/4/5_MG1"/>
</dbReference>
<dbReference type="InterPro" id="IPR001134">
    <property type="entry name" value="Netrin_domain"/>
</dbReference>
<keyword evidence="3 6" id="KW-0732">Signal</keyword>
<evidence type="ECO:0000256" key="1">
    <source>
        <dbReference type="ARBA" id="ARBA00004613"/>
    </source>
</evidence>
<dbReference type="InterPro" id="IPR011625">
    <property type="entry name" value="A2M_N_BRD"/>
</dbReference>
<evidence type="ECO:0000256" key="4">
    <source>
        <dbReference type="ARBA" id="ARBA00022966"/>
    </source>
</evidence>
<dbReference type="InterPro" id="IPR011626">
    <property type="entry name" value="Alpha-macroglobulin_TED"/>
</dbReference>
<keyword evidence="4" id="KW-0882">Thioester bond</keyword>
<dbReference type="Gene3D" id="2.60.120.1540">
    <property type="match status" value="1"/>
</dbReference>
<dbReference type="Pfam" id="PF21406">
    <property type="entry name" value="C3_CUB1"/>
    <property type="match status" value="1"/>
</dbReference>
<dbReference type="InterPro" id="IPR041555">
    <property type="entry name" value="MG3"/>
</dbReference>
<dbReference type="Pfam" id="PF21308">
    <property type="entry name" value="C3_CUB2"/>
    <property type="match status" value="1"/>
</dbReference>
<proteinExistence type="predicted"/>
<dbReference type="CDD" id="cd02896">
    <property type="entry name" value="complement_C3_C4_C5"/>
    <property type="match status" value="1"/>
</dbReference>
<dbReference type="RefSeq" id="XP_072847651.1">
    <property type="nucleotide sequence ID" value="XM_072991550.1"/>
</dbReference>
<dbReference type="SMART" id="SM01361">
    <property type="entry name" value="A2M_recep"/>
    <property type="match status" value="1"/>
</dbReference>
<dbReference type="SMART" id="SM01419">
    <property type="entry name" value="Thiol-ester_cl"/>
    <property type="match status" value="1"/>
</dbReference>
<dbReference type="PANTHER" id="PTHR11412">
    <property type="entry name" value="MACROGLOBULIN / COMPLEMENT"/>
    <property type="match status" value="1"/>
</dbReference>
<sequence>MEGMALYLVAALLVCLSTPSHSQLFSLITPSVLRVDTEEQVVVEAHGLNAETEVTITVLDFPEKKNNIYWIKASLKPENGMIATPSIKLSSNVLKKDSRKNIYVVVQAICAQFTLEKVVLTSFQSGYIFIQTDKTIYTPGSPVRYRIFSVDHSMGHLDKHVVVEIVTPEDIIVSQKMMNSTLAWTYNIPELVSLGTWKVVAKYQDSPEESFSTPFEVKEYVLPSFEVVLEPAEMFYYVDSNRDFKVSITATFLYGEKVEGVAFVLFGVKIDNDKKSIPDSLRRIEIVEGKGEAVLTRAMLQSRFRNPVELVGHSLYVSVTVMTDSGSDMVVAEKSDISIVTSPYQIHFTKTPKYFKPAMPYRLMVYVTNPDGSPAARVPVVSEPLAGNAVTQNDGIAKLVLNMPGNAQELRITVKTNHERLPKERQATNSMVARAYQTQAGSGNYLHLAVSATELKAGDDLDINFNLRSNNQEVLNGVTYLTYIILTKGKILRAGRQPRRAGQNLVTMSLHITPDLIPSFRVLAYYPVRNNEIVADSVWVDVKDTCMGTLIVKGATEADDQIKEPSTQMKIKVEGDVNATVGLVAVDKGVYVLNNKYKLTQSKIWNTVEKNDIGCTAGSGINNLGVFEDAGLTLETSNKLSTKQRSDAKCPQAARRRRRRSVQLIESKASKVAQYQDQRLRKCCEDGLHENPMGHTCEKRAEYIEDQNECRAAFLECCRYIKGIRDANRREDELILARSDFEDEYSPDEHIVSRTEFPESWLWETRMLNGTPNDEGISSKIVRFSLKDSITTWEVLAVSISKTKGICVAEPYEIKVMKKFFIDLRVPYSVVRNEQVEIRAVLYNYAEQDIRVRVELMHNPAFCSFSTAKQRYRQEFRIQKQSSWAMPIVVVPLEVGIHDIEVKAAVWGVMVSDGVKKKLKVVPEGMQRKLVTVVDLDPETLGKGGVQETNVTAKDLSDIVPDTKPEIQIRVQGDPVAQIVEDSIDGTNLKHLIITPSGCGEQNMITMTPSVIATHYLDTTDQWEKIGVDRRAVAVNQIKQGYTQQLAFKKTDHSYAAFPDRKSSTWLTAYVVKVFAMASKIVDTISTDVLCGGVKWLILEKQKPDGIFQEDAPVIHGEMLGGYEGAEPEVSLTAFVLVALLESKEICGKYINSLDNSINKTATYLAKKYDTLRRPYTIALTAYALALEGRLNDDRVLMAASTGGNRWEENGAHTYNIEGTSYGLLALLKMKKFEATGPIVKWLVAQKYYGGTYGQTQATIMVFQALAQYEIDIRTHKDLNLDVSIQLPEREEAIRYRINYGSALLSRTAETKLNQNFTVIASGQGKATMTVLTVYNAKMQENAVPCKRFNLNVAVETLQLNQKQLKGALGAVKIKICTRYLGEVDATMTIIDVSMLTGFAPDTDDLKRLSEGVDRYISKFEVNQVMSERGNLIIYLDKVSHREDECIQFKALKYFEVGVIQPGSVKVYSYYNLDEQCTKFYHPSKESGLLSKICHGDVCRCAEESCSLLNKVKEDFNLQMRVDFACKPGVDYVYKTKLIRTEEENGFDNYFMIILDVIKAGSDTNPADSPRMFISQMKCRESLHLQENKDYLIWGLSADMWPTKNTVNYLITRDTWIERWPDDDECQEEEFENLCNDLIQFSNIMTVLGCQT</sequence>
<evidence type="ECO:0000259" key="8">
    <source>
        <dbReference type="PROSITE" id="PS50189"/>
    </source>
</evidence>
<dbReference type="PROSITE" id="PS01177">
    <property type="entry name" value="ANAPHYLATOXIN_1"/>
    <property type="match status" value="1"/>
</dbReference>
<accession>A0ABM5FQG6</accession>
<dbReference type="Pfam" id="PF17789">
    <property type="entry name" value="MG4"/>
    <property type="match status" value="1"/>
</dbReference>
<feature type="chain" id="PRO_5047434939" evidence="6">
    <location>
        <begin position="23"/>
        <end position="1652"/>
    </location>
</feature>
<dbReference type="SMART" id="SM01359">
    <property type="entry name" value="A2M_N_2"/>
    <property type="match status" value="1"/>
</dbReference>
<dbReference type="InterPro" id="IPR008993">
    <property type="entry name" value="TIMP-like_OB-fold"/>
</dbReference>
<dbReference type="SUPFAM" id="SSF48239">
    <property type="entry name" value="Terpenoid cyclases/Protein prenyltransferases"/>
    <property type="match status" value="1"/>
</dbReference>
<organism evidence="9 10">
    <name type="scientific">Pogona vitticeps</name>
    <name type="common">central bearded dragon</name>
    <dbReference type="NCBI Taxonomy" id="103695"/>
    <lineage>
        <taxon>Eukaryota</taxon>
        <taxon>Metazoa</taxon>
        <taxon>Chordata</taxon>
        <taxon>Craniata</taxon>
        <taxon>Vertebrata</taxon>
        <taxon>Euteleostomi</taxon>
        <taxon>Lepidosauria</taxon>
        <taxon>Squamata</taxon>
        <taxon>Bifurcata</taxon>
        <taxon>Unidentata</taxon>
        <taxon>Episquamata</taxon>
        <taxon>Toxicofera</taxon>
        <taxon>Iguania</taxon>
        <taxon>Acrodonta</taxon>
        <taxon>Agamidae</taxon>
        <taxon>Amphibolurinae</taxon>
        <taxon>Pogona</taxon>
    </lineage>
</organism>
<keyword evidence="9" id="KW-1185">Reference proteome</keyword>
<dbReference type="Pfam" id="PF01821">
    <property type="entry name" value="ANATO"/>
    <property type="match status" value="1"/>
</dbReference>
<evidence type="ECO:0000313" key="9">
    <source>
        <dbReference type="Proteomes" id="UP001652642"/>
    </source>
</evidence>
<dbReference type="CDD" id="cd03583">
    <property type="entry name" value="NTR_complement_C3"/>
    <property type="match status" value="1"/>
</dbReference>
<evidence type="ECO:0000313" key="10">
    <source>
        <dbReference type="RefSeq" id="XP_072847651.1"/>
    </source>
</evidence>
<dbReference type="SUPFAM" id="SSF47686">
    <property type="entry name" value="Anaphylotoxins (complement system)"/>
    <property type="match status" value="1"/>
</dbReference>
<evidence type="ECO:0000259" key="7">
    <source>
        <dbReference type="PROSITE" id="PS01178"/>
    </source>
</evidence>
<dbReference type="SMART" id="SM00643">
    <property type="entry name" value="C345C"/>
    <property type="match status" value="1"/>
</dbReference>
<name>A0ABM5FQG6_9SAUR</name>
<dbReference type="Gene3D" id="2.20.130.20">
    <property type="match status" value="1"/>
</dbReference>
<dbReference type="CDD" id="cd00017">
    <property type="entry name" value="ANATO"/>
    <property type="match status" value="1"/>
</dbReference>
<dbReference type="Pfam" id="PF07678">
    <property type="entry name" value="TED_complement"/>
    <property type="match status" value="1"/>
</dbReference>
<dbReference type="InterPro" id="IPR036595">
    <property type="entry name" value="A-macroglobulin_rcpt-bd_sf"/>
</dbReference>
<dbReference type="InterPro" id="IPR002890">
    <property type="entry name" value="MG2"/>
</dbReference>
<evidence type="ECO:0000256" key="6">
    <source>
        <dbReference type="SAM" id="SignalP"/>
    </source>
</evidence>
<comment type="subcellular location">
    <subcellularLocation>
        <location evidence="1">Secreted</location>
    </subcellularLocation>
</comment>
<dbReference type="SUPFAM" id="SSF49410">
    <property type="entry name" value="Alpha-macroglobulin receptor domain"/>
    <property type="match status" value="1"/>
</dbReference>
<dbReference type="InterPro" id="IPR008930">
    <property type="entry name" value="Terpenoid_cyclase/PrenylTrfase"/>
</dbReference>
<gene>
    <name evidence="10" type="primary">LOC110090190</name>
</gene>
<dbReference type="Gene3D" id="6.20.50.160">
    <property type="match status" value="1"/>
</dbReference>
<dbReference type="InterPro" id="IPR001599">
    <property type="entry name" value="Macroglobln_a2"/>
</dbReference>
<evidence type="ECO:0000256" key="3">
    <source>
        <dbReference type="ARBA" id="ARBA00022729"/>
    </source>
</evidence>
<dbReference type="InterPro" id="IPR018081">
    <property type="entry name" value="Anaphylatoxin_comp_syst"/>
</dbReference>
<dbReference type="InterPro" id="IPR009048">
    <property type="entry name" value="A-macroglobulin_rcpt-bd"/>
</dbReference>
<dbReference type="InterPro" id="IPR049466">
    <property type="entry name" value="C3_CUB1"/>
</dbReference>
<dbReference type="PROSITE" id="PS50189">
    <property type="entry name" value="NTR"/>
    <property type="match status" value="1"/>
</dbReference>
<dbReference type="PROSITE" id="PS01178">
    <property type="entry name" value="ANAPHYLATOXIN_2"/>
    <property type="match status" value="1"/>
</dbReference>
<dbReference type="PROSITE" id="PS00477">
    <property type="entry name" value="ALPHA_2_MACROGLOBULIN"/>
    <property type="match status" value="1"/>
</dbReference>
<dbReference type="Gene3D" id="2.60.40.690">
    <property type="entry name" value="Alpha-macroglobulin, receptor-binding domain"/>
    <property type="match status" value="1"/>
</dbReference>
<dbReference type="Gene3D" id="2.60.40.1930">
    <property type="match status" value="3"/>
</dbReference>
<dbReference type="Gene3D" id="2.60.40.1940">
    <property type="match status" value="1"/>
</dbReference>
<dbReference type="Pfam" id="PF17790">
    <property type="entry name" value="MG1"/>
    <property type="match status" value="1"/>
</dbReference>
<dbReference type="SMART" id="SM00104">
    <property type="entry name" value="ANATO"/>
    <property type="match status" value="1"/>
</dbReference>
<dbReference type="Pfam" id="PF07703">
    <property type="entry name" value="A2M_BRD"/>
    <property type="match status" value="1"/>
</dbReference>
<dbReference type="InterPro" id="IPR050473">
    <property type="entry name" value="A2M/Complement_sys"/>
</dbReference>
<feature type="domain" description="NTR" evidence="8">
    <location>
        <begin position="1506"/>
        <end position="1650"/>
    </location>
</feature>
<protein>
    <submittedName>
        <fullName evidence="10">A.superbus venom factor 1-like</fullName>
    </submittedName>
</protein>
<dbReference type="Gene3D" id="2.40.50.120">
    <property type="match status" value="1"/>
</dbReference>
<dbReference type="SMART" id="SM01360">
    <property type="entry name" value="A2M"/>
    <property type="match status" value="1"/>
</dbReference>
<keyword evidence="5" id="KW-1015">Disulfide bond</keyword>
<dbReference type="InterPro" id="IPR000020">
    <property type="entry name" value="Anaphylatoxin/fibulin"/>
</dbReference>
<dbReference type="Pfam" id="PF17791">
    <property type="entry name" value="MG3"/>
    <property type="match status" value="1"/>
</dbReference>
<dbReference type="PRINTS" id="PR00004">
    <property type="entry name" value="ANAPHYLATOXN"/>
</dbReference>
<dbReference type="InterPro" id="IPR035815">
    <property type="entry name" value="NTR_complement_C3"/>
</dbReference>
<feature type="signal peptide" evidence="6">
    <location>
        <begin position="1"/>
        <end position="22"/>
    </location>
</feature>
<dbReference type="Gene3D" id="2.60.40.10">
    <property type="entry name" value="Immunoglobulins"/>
    <property type="match status" value="2"/>
</dbReference>
<dbReference type="InterPro" id="IPR013783">
    <property type="entry name" value="Ig-like_fold"/>
</dbReference>
<evidence type="ECO:0000256" key="5">
    <source>
        <dbReference type="ARBA" id="ARBA00023157"/>
    </source>
</evidence>
<dbReference type="Proteomes" id="UP001652642">
    <property type="component" value="Chromosome 2"/>
</dbReference>
<reference evidence="9" key="1">
    <citation type="submission" date="2025-05" db="UniProtKB">
        <authorList>
            <consortium name="RefSeq"/>
        </authorList>
    </citation>
    <scope>NUCLEOTIDE SEQUENCE [LARGE SCALE GENOMIC DNA]</scope>
</reference>
<dbReference type="GeneID" id="110090190"/>
<dbReference type="InterPro" id="IPR018933">
    <property type="entry name" value="Netrin_module_non-TIMP"/>
</dbReference>
<dbReference type="PANTHER" id="PTHR11412:SF81">
    <property type="entry name" value="COMPLEMENT C3"/>
    <property type="match status" value="1"/>
</dbReference>
<keyword evidence="2" id="KW-0964">Secreted</keyword>
<dbReference type="Pfam" id="PF07677">
    <property type="entry name" value="A2M_recep"/>
    <property type="match status" value="1"/>
</dbReference>
<dbReference type="InterPro" id="IPR048848">
    <property type="entry name" value="C3_CUB2"/>
</dbReference>